<dbReference type="AlphaFoldDB" id="A0A8K0K0X5"/>
<feature type="compositionally biased region" description="Basic and acidic residues" evidence="1">
    <location>
        <begin position="295"/>
        <end position="311"/>
    </location>
</feature>
<dbReference type="InterPro" id="IPR011990">
    <property type="entry name" value="TPR-like_helical_dom_sf"/>
</dbReference>
<sequence>MDKRMNEGLISSQACQSLPSEQLQRGVMIDDRDPDCGSGVGGGAEGVYRSAVQESALVVSLQMFNLLLERCVALLRDLCHTSQLESTPLQPPSPTSSSSAPSDSARGTSLATSTSSVSSSIWCDWLLCHSAVWNPPPSCTDYSIGPPGDAWSRLAELVSLLGRLQHGCTEISEIPGEGLDPVRLPEDSTLSGFTPLMANALEPGYAPSDTDMELAQVCLRIQKLLFFGTEFLCGLDPPVLKLHVVGERGESEYVSVVSSCPNSSAPSPTHATSGQNDPDALESFSEEEEDDDEEIEKRREEDTGVRRKTDWADADDEEEEIRNLLSRREELEKRRISQEKLTQRVM</sequence>
<feature type="region of interest" description="Disordered" evidence="1">
    <location>
        <begin position="257"/>
        <end position="319"/>
    </location>
</feature>
<gene>
    <name evidence="2" type="ORF">J437_LFUL003725</name>
</gene>
<dbReference type="Proteomes" id="UP000792457">
    <property type="component" value="Unassembled WGS sequence"/>
</dbReference>
<protein>
    <submittedName>
        <fullName evidence="2">Uncharacterized protein</fullName>
    </submittedName>
</protein>
<dbReference type="SUPFAM" id="SSF48452">
    <property type="entry name" value="TPR-like"/>
    <property type="match status" value="1"/>
</dbReference>
<dbReference type="GO" id="GO:0042162">
    <property type="term" value="F:telomeric DNA binding"/>
    <property type="evidence" value="ECO:0007669"/>
    <property type="project" value="TreeGrafter"/>
</dbReference>
<accession>A0A8K0K0X5</accession>
<evidence type="ECO:0000256" key="1">
    <source>
        <dbReference type="SAM" id="MobiDB-lite"/>
    </source>
</evidence>
<evidence type="ECO:0000313" key="2">
    <source>
        <dbReference type="EMBL" id="KAG8223918.1"/>
    </source>
</evidence>
<dbReference type="PANTHER" id="PTHR15696">
    <property type="entry name" value="SMG-7 SUPPRESSOR WITH MORPHOLOGICAL EFFECT ON GENITALIA PROTEIN 7"/>
    <property type="match status" value="1"/>
</dbReference>
<comment type="caution">
    <text evidence="2">The sequence shown here is derived from an EMBL/GenBank/DDBJ whole genome shotgun (WGS) entry which is preliminary data.</text>
</comment>
<dbReference type="InterPro" id="IPR045153">
    <property type="entry name" value="Est1/Ebs1-like"/>
</dbReference>
<dbReference type="EMBL" id="KZ308180">
    <property type="protein sequence ID" value="KAG8223918.1"/>
    <property type="molecule type" value="Genomic_DNA"/>
</dbReference>
<feature type="compositionally biased region" description="Low complexity" evidence="1">
    <location>
        <begin position="95"/>
        <end position="111"/>
    </location>
</feature>
<organism evidence="2 3">
    <name type="scientific">Ladona fulva</name>
    <name type="common">Scarce chaser dragonfly</name>
    <name type="synonym">Libellula fulva</name>
    <dbReference type="NCBI Taxonomy" id="123851"/>
    <lineage>
        <taxon>Eukaryota</taxon>
        <taxon>Metazoa</taxon>
        <taxon>Ecdysozoa</taxon>
        <taxon>Arthropoda</taxon>
        <taxon>Hexapoda</taxon>
        <taxon>Insecta</taxon>
        <taxon>Pterygota</taxon>
        <taxon>Palaeoptera</taxon>
        <taxon>Odonata</taxon>
        <taxon>Epiprocta</taxon>
        <taxon>Anisoptera</taxon>
        <taxon>Libelluloidea</taxon>
        <taxon>Libellulidae</taxon>
        <taxon>Ladona</taxon>
    </lineage>
</organism>
<evidence type="ECO:0000313" key="3">
    <source>
        <dbReference type="Proteomes" id="UP000792457"/>
    </source>
</evidence>
<name>A0A8K0K0X5_LADFU</name>
<dbReference type="OrthoDB" id="2017974at2759"/>
<proteinExistence type="predicted"/>
<dbReference type="PANTHER" id="PTHR15696:SF0">
    <property type="entry name" value="TELOMERASE-BINDING PROTEIN EST1A"/>
    <property type="match status" value="1"/>
</dbReference>
<feature type="compositionally biased region" description="Acidic residues" evidence="1">
    <location>
        <begin position="284"/>
        <end position="294"/>
    </location>
</feature>
<dbReference type="GO" id="GO:0000184">
    <property type="term" value="P:nuclear-transcribed mRNA catabolic process, nonsense-mediated decay"/>
    <property type="evidence" value="ECO:0007669"/>
    <property type="project" value="TreeGrafter"/>
</dbReference>
<feature type="non-terminal residue" evidence="2">
    <location>
        <position position="1"/>
    </location>
</feature>
<feature type="region of interest" description="Disordered" evidence="1">
    <location>
        <begin position="84"/>
        <end position="111"/>
    </location>
</feature>
<dbReference type="GO" id="GO:0070034">
    <property type="term" value="F:telomerase RNA binding"/>
    <property type="evidence" value="ECO:0007669"/>
    <property type="project" value="TreeGrafter"/>
</dbReference>
<reference evidence="2" key="2">
    <citation type="submission" date="2017-10" db="EMBL/GenBank/DDBJ databases">
        <title>Ladona fulva Genome sequencing and assembly.</title>
        <authorList>
            <person name="Murali S."/>
            <person name="Richards S."/>
            <person name="Bandaranaike D."/>
            <person name="Bellair M."/>
            <person name="Blankenburg K."/>
            <person name="Chao H."/>
            <person name="Dinh H."/>
            <person name="Doddapaneni H."/>
            <person name="Dugan-Rocha S."/>
            <person name="Elkadiri S."/>
            <person name="Gnanaolivu R."/>
            <person name="Hernandez B."/>
            <person name="Skinner E."/>
            <person name="Javaid M."/>
            <person name="Lee S."/>
            <person name="Li M."/>
            <person name="Ming W."/>
            <person name="Munidasa M."/>
            <person name="Muniz J."/>
            <person name="Nguyen L."/>
            <person name="Hughes D."/>
            <person name="Osuji N."/>
            <person name="Pu L.-L."/>
            <person name="Puazo M."/>
            <person name="Qu C."/>
            <person name="Quiroz J."/>
            <person name="Raj R."/>
            <person name="Weissenberger G."/>
            <person name="Xin Y."/>
            <person name="Zou X."/>
            <person name="Han Y."/>
            <person name="Worley K."/>
            <person name="Muzny D."/>
            <person name="Gibbs R."/>
        </authorList>
    </citation>
    <scope>NUCLEOTIDE SEQUENCE</scope>
    <source>
        <strain evidence="2">Sampled in the wild</strain>
    </source>
</reference>
<reference evidence="2" key="1">
    <citation type="submission" date="2013-04" db="EMBL/GenBank/DDBJ databases">
        <authorList>
            <person name="Qu J."/>
            <person name="Murali S.C."/>
            <person name="Bandaranaike D."/>
            <person name="Bellair M."/>
            <person name="Blankenburg K."/>
            <person name="Chao H."/>
            <person name="Dinh H."/>
            <person name="Doddapaneni H."/>
            <person name="Downs B."/>
            <person name="Dugan-Rocha S."/>
            <person name="Elkadiri S."/>
            <person name="Gnanaolivu R.D."/>
            <person name="Hernandez B."/>
            <person name="Javaid M."/>
            <person name="Jayaseelan J.C."/>
            <person name="Lee S."/>
            <person name="Li M."/>
            <person name="Ming W."/>
            <person name="Munidasa M."/>
            <person name="Muniz J."/>
            <person name="Nguyen L."/>
            <person name="Ongeri F."/>
            <person name="Osuji N."/>
            <person name="Pu L.-L."/>
            <person name="Puazo M."/>
            <person name="Qu C."/>
            <person name="Quiroz J."/>
            <person name="Raj R."/>
            <person name="Weissenberger G."/>
            <person name="Xin Y."/>
            <person name="Zou X."/>
            <person name="Han Y."/>
            <person name="Richards S."/>
            <person name="Worley K."/>
            <person name="Muzny D."/>
            <person name="Gibbs R."/>
        </authorList>
    </citation>
    <scope>NUCLEOTIDE SEQUENCE</scope>
    <source>
        <strain evidence="2">Sampled in the wild</strain>
    </source>
</reference>
<keyword evidence="3" id="KW-1185">Reference proteome</keyword>
<feature type="compositionally biased region" description="Polar residues" evidence="1">
    <location>
        <begin position="257"/>
        <end position="276"/>
    </location>
</feature>
<dbReference type="GO" id="GO:0005697">
    <property type="term" value="C:telomerase holoenzyme complex"/>
    <property type="evidence" value="ECO:0007669"/>
    <property type="project" value="TreeGrafter"/>
</dbReference>